<reference evidence="1" key="1">
    <citation type="submission" date="2023-08" db="EMBL/GenBank/DDBJ databases">
        <title>Chromosome-level Genome Assembly of mud carp (Cirrhinus molitorella).</title>
        <authorList>
            <person name="Liu H."/>
        </authorList>
    </citation>
    <scope>NUCLEOTIDE SEQUENCE</scope>
    <source>
        <strain evidence="1">Prfri</strain>
        <tissue evidence="1">Muscle</tissue>
    </source>
</reference>
<gene>
    <name evidence="1" type="ORF">Q8A67_006599</name>
</gene>
<protein>
    <submittedName>
        <fullName evidence="1">Uncharacterized protein</fullName>
    </submittedName>
</protein>
<dbReference type="EMBL" id="JAUYZG010000006">
    <property type="protein sequence ID" value="KAK2904800.1"/>
    <property type="molecule type" value="Genomic_DNA"/>
</dbReference>
<dbReference type="AlphaFoldDB" id="A0AA88PUM9"/>
<evidence type="ECO:0000313" key="2">
    <source>
        <dbReference type="Proteomes" id="UP001187343"/>
    </source>
</evidence>
<name>A0AA88PUM9_9TELE</name>
<dbReference type="Proteomes" id="UP001187343">
    <property type="component" value="Unassembled WGS sequence"/>
</dbReference>
<organism evidence="1 2">
    <name type="scientific">Cirrhinus molitorella</name>
    <name type="common">mud carp</name>
    <dbReference type="NCBI Taxonomy" id="172907"/>
    <lineage>
        <taxon>Eukaryota</taxon>
        <taxon>Metazoa</taxon>
        <taxon>Chordata</taxon>
        <taxon>Craniata</taxon>
        <taxon>Vertebrata</taxon>
        <taxon>Euteleostomi</taxon>
        <taxon>Actinopterygii</taxon>
        <taxon>Neopterygii</taxon>
        <taxon>Teleostei</taxon>
        <taxon>Ostariophysi</taxon>
        <taxon>Cypriniformes</taxon>
        <taxon>Cyprinidae</taxon>
        <taxon>Labeoninae</taxon>
        <taxon>Labeonini</taxon>
        <taxon>Cirrhinus</taxon>
    </lineage>
</organism>
<keyword evidence="2" id="KW-1185">Reference proteome</keyword>
<proteinExistence type="predicted"/>
<accession>A0AA88PUM9</accession>
<sequence length="85" mass="9813">MGQLVALVQLFTSLNGDVEAVLKELDTTCSRRRASNRWKIVLHKLSMEHEIRPAMHYGWGKVHLIFRLQLSWSCSTVHCVLYCIS</sequence>
<comment type="caution">
    <text evidence="1">The sequence shown here is derived from an EMBL/GenBank/DDBJ whole genome shotgun (WGS) entry which is preliminary data.</text>
</comment>
<evidence type="ECO:0000313" key="1">
    <source>
        <dbReference type="EMBL" id="KAK2904800.1"/>
    </source>
</evidence>